<reference evidence="2 4" key="2">
    <citation type="submission" date="2016-08" db="EMBL/GenBank/DDBJ databases">
        <authorList>
            <person name="Varghese N."/>
            <person name="Submissions Spin"/>
        </authorList>
    </citation>
    <scope>NUCLEOTIDE SEQUENCE [LARGE SCALE GENOMIC DNA]</scope>
    <source>
        <strain evidence="2 4">HL-109</strain>
    </source>
</reference>
<evidence type="ECO:0000313" key="2">
    <source>
        <dbReference type="EMBL" id="SCC79058.1"/>
    </source>
</evidence>
<evidence type="ECO:0000313" key="3">
    <source>
        <dbReference type="Proteomes" id="UP000050497"/>
    </source>
</evidence>
<dbReference type="EMBL" id="FMBM01000001">
    <property type="protein sequence ID" value="SCC79058.1"/>
    <property type="molecule type" value="Genomic_DNA"/>
</dbReference>
<dbReference type="Proteomes" id="UP000050497">
    <property type="component" value="Unassembled WGS sequence"/>
</dbReference>
<name>A0A0P8BJ55_9HYPH</name>
<dbReference type="Proteomes" id="UP000182800">
    <property type="component" value="Unassembled WGS sequence"/>
</dbReference>
<protein>
    <submittedName>
        <fullName evidence="1">Uncharacterized protein</fullName>
    </submittedName>
</protein>
<organism evidence="1 3">
    <name type="scientific">Saliniramus fredricksonii</name>
    <dbReference type="NCBI Taxonomy" id="1653334"/>
    <lineage>
        <taxon>Bacteria</taxon>
        <taxon>Pseudomonadati</taxon>
        <taxon>Pseudomonadota</taxon>
        <taxon>Alphaproteobacteria</taxon>
        <taxon>Hyphomicrobiales</taxon>
        <taxon>Salinarimonadaceae</taxon>
        <taxon>Saliniramus</taxon>
    </lineage>
</organism>
<dbReference type="AlphaFoldDB" id="A0A0P8BJ55"/>
<evidence type="ECO:0000313" key="4">
    <source>
        <dbReference type="Proteomes" id="UP000182800"/>
    </source>
</evidence>
<evidence type="ECO:0000313" key="1">
    <source>
        <dbReference type="EMBL" id="KPQ09343.1"/>
    </source>
</evidence>
<reference evidence="1 3" key="1">
    <citation type="submission" date="2015-09" db="EMBL/GenBank/DDBJ databases">
        <title>Identification and resolution of microdiversity through metagenomic sequencing of parallel consortia.</title>
        <authorList>
            <person name="Nelson W.C."/>
            <person name="Romine M.F."/>
            <person name="Lindemann S.R."/>
        </authorList>
    </citation>
    <scope>NUCLEOTIDE SEQUENCE [LARGE SCALE GENOMIC DNA]</scope>
    <source>
        <strain evidence="1">HL-109</strain>
    </source>
</reference>
<keyword evidence="4" id="KW-1185">Reference proteome</keyword>
<gene>
    <name evidence="2" type="ORF">GA0071312_0651</name>
    <name evidence="1" type="ORF">HLUCCO17_15220</name>
</gene>
<dbReference type="RefSeq" id="WP_165603942.1">
    <property type="nucleotide sequence ID" value="NZ_FMBM01000001.1"/>
</dbReference>
<dbReference type="EMBL" id="LJSX01000029">
    <property type="protein sequence ID" value="KPQ09343.1"/>
    <property type="molecule type" value="Genomic_DNA"/>
</dbReference>
<sequence length="48" mass="5283">MDIFAFYENDIDAYDLRCHPFAPAGAPAGTVFRHEVIGNAEERQAANA</sequence>
<accession>A0A0P8BJ55</accession>
<comment type="caution">
    <text evidence="1">The sequence shown here is derived from an EMBL/GenBank/DDBJ whole genome shotgun (WGS) entry which is preliminary data.</text>
</comment>
<proteinExistence type="predicted"/>